<dbReference type="RefSeq" id="WP_049940760.1">
    <property type="nucleotide sequence ID" value="NZ_CP039375.1"/>
</dbReference>
<dbReference type="GeneID" id="42179294"/>
<evidence type="ECO:0000313" key="2">
    <source>
        <dbReference type="Proteomes" id="UP000297053"/>
    </source>
</evidence>
<organism evidence="1 2">
    <name type="scientific">Halomicrobium mukohataei</name>
    <dbReference type="NCBI Taxonomy" id="57705"/>
    <lineage>
        <taxon>Archaea</taxon>
        <taxon>Methanobacteriati</taxon>
        <taxon>Methanobacteriota</taxon>
        <taxon>Stenosarchaea group</taxon>
        <taxon>Halobacteria</taxon>
        <taxon>Halobacteriales</taxon>
        <taxon>Haloarculaceae</taxon>
        <taxon>Halomicrobium</taxon>
    </lineage>
</organism>
<dbReference type="EMBL" id="CP039375">
    <property type="protein sequence ID" value="QCD65977.1"/>
    <property type="molecule type" value="Genomic_DNA"/>
</dbReference>
<protein>
    <submittedName>
        <fullName evidence="1">Alpha/beta hydrolase</fullName>
    </submittedName>
</protein>
<accession>A0A4D6KDQ4</accession>
<dbReference type="KEGG" id="halz:E5139_10120"/>
<reference evidence="1 2" key="1">
    <citation type="submission" date="2019-04" db="EMBL/GenBank/DDBJ databases">
        <title>Complete genome sequence of Arthrobacter sp. ZXY-2 associated with effective atrazine degradation and salt adaptation.</title>
        <authorList>
            <person name="Zhao X."/>
        </authorList>
    </citation>
    <scope>NUCLEOTIDE SEQUENCE [LARGE SCALE GENOMIC DNA]</scope>
    <source>
        <strain evidence="2">ZP60</strain>
    </source>
</reference>
<sequence>MERIPIPGGRDVRAVLDGSGADRAVVACPPHPEMGGSRSDRRLRAVSDALGDRGVACLRFDYGPWDEGRGERRDCLAALEWARERFDSVALFGYSFGAGVALLAAAEADPQPAAVSVLAPPARLDDGTETPPAVGDIDCPLQVCYGERDDTVDWRPVVAAARDRGATIESLPADHHFVGQGERVSVCITSFNEIHL</sequence>
<dbReference type="GO" id="GO:0016787">
    <property type="term" value="F:hydrolase activity"/>
    <property type="evidence" value="ECO:0007669"/>
    <property type="project" value="UniProtKB-KW"/>
</dbReference>
<dbReference type="InterPro" id="IPR029058">
    <property type="entry name" value="AB_hydrolase_fold"/>
</dbReference>
<dbReference type="AlphaFoldDB" id="A0A4D6KDQ4"/>
<dbReference type="SUPFAM" id="SSF53474">
    <property type="entry name" value="alpha/beta-Hydrolases"/>
    <property type="match status" value="1"/>
</dbReference>
<gene>
    <name evidence="1" type="ORF">E5139_10120</name>
</gene>
<name>A0A4D6KDQ4_9EURY</name>
<keyword evidence="1" id="KW-0378">Hydrolase</keyword>
<dbReference type="Proteomes" id="UP000297053">
    <property type="component" value="Chromosome"/>
</dbReference>
<evidence type="ECO:0000313" key="1">
    <source>
        <dbReference type="EMBL" id="QCD65977.1"/>
    </source>
</evidence>
<dbReference type="Gene3D" id="3.40.50.1820">
    <property type="entry name" value="alpha/beta hydrolase"/>
    <property type="match status" value="1"/>
</dbReference>
<reference evidence="1 2" key="2">
    <citation type="submission" date="2019-04" db="EMBL/GenBank/DDBJ databases">
        <authorList>
            <person name="Yang S."/>
            <person name="Wei W."/>
        </authorList>
    </citation>
    <scope>NUCLEOTIDE SEQUENCE [LARGE SCALE GENOMIC DNA]</scope>
    <source>
        <strain evidence="2">ZP60</strain>
    </source>
</reference>
<proteinExistence type="predicted"/>